<evidence type="ECO:0000313" key="2">
    <source>
        <dbReference type="EMBL" id="UWM53692.1"/>
    </source>
</evidence>
<feature type="transmembrane region" description="Helical" evidence="1">
    <location>
        <begin position="117"/>
        <end position="138"/>
    </location>
</feature>
<feature type="transmembrane region" description="Helical" evidence="1">
    <location>
        <begin position="82"/>
        <end position="105"/>
    </location>
</feature>
<name>A0A9E7R1C3_9EURY</name>
<sequence>MNVLSKLLFQTISIQRYKSVREDFLRTYRAALTIPEIRGQVEFLSNSQLREQSKEDGRTAPEYDPHAKVHKPLKILDGAYRFLWAVLAFCFVLALPLSAGINTLFKSYLQFVDEIPNLLLSFLPFEIVVVIMLYLYLLGQDSDLIRRMNDGLRITSGRIEGTRRRDELLSFYVWNSSLHSRKKIPVLGFLVILNTVGGRMYRYVMDTVEQNVDILYYSDGYVDAITSLARAELG</sequence>
<proteinExistence type="predicted"/>
<dbReference type="Proteomes" id="UP001057580">
    <property type="component" value="Chromosome"/>
</dbReference>
<reference evidence="2" key="1">
    <citation type="submission" date="2022-09" db="EMBL/GenBank/DDBJ databases">
        <title>Diverse halophilic archaea isolated from saline environments.</title>
        <authorList>
            <person name="Cui H.-L."/>
        </authorList>
    </citation>
    <scope>NUCLEOTIDE SEQUENCE</scope>
    <source>
        <strain evidence="2">ZS-35-S2</strain>
    </source>
</reference>
<keyword evidence="3" id="KW-1185">Reference proteome</keyword>
<keyword evidence="1" id="KW-0472">Membrane</keyword>
<organism evidence="2 3">
    <name type="scientific">Salinirubellus salinus</name>
    <dbReference type="NCBI Taxonomy" id="1364945"/>
    <lineage>
        <taxon>Archaea</taxon>
        <taxon>Methanobacteriati</taxon>
        <taxon>Methanobacteriota</taxon>
        <taxon>Stenosarchaea group</taxon>
        <taxon>Halobacteria</taxon>
        <taxon>Halobacteriales</taxon>
        <taxon>Natronomonadaceae</taxon>
        <taxon>Salinirubellus</taxon>
    </lineage>
</organism>
<protein>
    <submittedName>
        <fullName evidence="2">Uncharacterized protein</fullName>
    </submittedName>
</protein>
<dbReference type="RefSeq" id="WP_260592686.1">
    <property type="nucleotide sequence ID" value="NZ_CP104003.1"/>
</dbReference>
<gene>
    <name evidence="2" type="ORF">N0B31_16330</name>
</gene>
<evidence type="ECO:0000313" key="3">
    <source>
        <dbReference type="Proteomes" id="UP001057580"/>
    </source>
</evidence>
<dbReference type="GeneID" id="74944022"/>
<keyword evidence="1" id="KW-0812">Transmembrane</keyword>
<dbReference type="KEGG" id="ssai:N0B31_16330"/>
<accession>A0A9E7R1C3</accession>
<keyword evidence="1" id="KW-1133">Transmembrane helix</keyword>
<evidence type="ECO:0000256" key="1">
    <source>
        <dbReference type="SAM" id="Phobius"/>
    </source>
</evidence>
<dbReference type="EMBL" id="CP104003">
    <property type="protein sequence ID" value="UWM53692.1"/>
    <property type="molecule type" value="Genomic_DNA"/>
</dbReference>
<dbReference type="AlphaFoldDB" id="A0A9E7R1C3"/>